<evidence type="ECO:0000313" key="4">
    <source>
        <dbReference type="EMBL" id="EFH70476.1"/>
    </source>
</evidence>
<dbReference type="PANTHER" id="PTHR11564:SF34">
    <property type="entry name" value="SRP54-TYPE PROTEINS GTP-BINDING DOMAIN-CONTAINING PROTEIN"/>
    <property type="match status" value="1"/>
</dbReference>
<dbReference type="Pfam" id="PF00448">
    <property type="entry name" value="SRP54"/>
    <property type="match status" value="1"/>
</dbReference>
<evidence type="ECO:0000313" key="5">
    <source>
        <dbReference type="Proteomes" id="UP000008694"/>
    </source>
</evidence>
<dbReference type="GO" id="GO:0008312">
    <property type="term" value="F:7S RNA binding"/>
    <property type="evidence" value="ECO:0007669"/>
    <property type="project" value="TreeGrafter"/>
</dbReference>
<evidence type="ECO:0000256" key="2">
    <source>
        <dbReference type="ARBA" id="ARBA00023134"/>
    </source>
</evidence>
<dbReference type="EMBL" id="GL348713">
    <property type="protein sequence ID" value="EFH70476.1"/>
    <property type="molecule type" value="Genomic_DNA"/>
</dbReference>
<evidence type="ECO:0000259" key="3">
    <source>
        <dbReference type="SMART" id="SM00962"/>
    </source>
</evidence>
<keyword evidence="2" id="KW-0342">GTP-binding</keyword>
<dbReference type="HOGENOM" id="CLU_1154210_0_0_1"/>
<dbReference type="GO" id="GO:0006616">
    <property type="term" value="P:SRP-dependent cotranslational protein targeting to membrane, translocation"/>
    <property type="evidence" value="ECO:0007669"/>
    <property type="project" value="TreeGrafter"/>
</dbReference>
<dbReference type="InterPro" id="IPR042101">
    <property type="entry name" value="SRP54_N_sf"/>
</dbReference>
<dbReference type="Proteomes" id="UP000008694">
    <property type="component" value="Unassembled WGS sequence"/>
</dbReference>
<reference evidence="5" key="1">
    <citation type="journal article" date="2011" name="Nat. Genet.">
        <title>The Arabidopsis lyrata genome sequence and the basis of rapid genome size change.</title>
        <authorList>
            <person name="Hu T.T."/>
            <person name="Pattyn P."/>
            <person name="Bakker E.G."/>
            <person name="Cao J."/>
            <person name="Cheng J.-F."/>
            <person name="Clark R.M."/>
            <person name="Fahlgren N."/>
            <person name="Fawcett J.A."/>
            <person name="Grimwood J."/>
            <person name="Gundlach H."/>
            <person name="Haberer G."/>
            <person name="Hollister J.D."/>
            <person name="Ossowski S."/>
            <person name="Ottilar R.P."/>
            <person name="Salamov A.A."/>
            <person name="Schneeberger K."/>
            <person name="Spannagl M."/>
            <person name="Wang X."/>
            <person name="Yang L."/>
            <person name="Nasrallah M.E."/>
            <person name="Bergelson J."/>
            <person name="Carrington J.C."/>
            <person name="Gaut B.S."/>
            <person name="Schmutz J."/>
            <person name="Mayer K.F.X."/>
            <person name="Van de Peer Y."/>
            <person name="Grigoriev I.V."/>
            <person name="Nordborg M."/>
            <person name="Weigel D."/>
            <person name="Guo Y.-L."/>
        </authorList>
    </citation>
    <scope>NUCLEOTIDE SEQUENCE [LARGE SCALE GENOMIC DNA]</scope>
    <source>
        <strain evidence="5">cv. MN47</strain>
    </source>
</reference>
<dbReference type="GO" id="GO:0005525">
    <property type="term" value="F:GTP binding"/>
    <property type="evidence" value="ECO:0007669"/>
    <property type="project" value="UniProtKB-KW"/>
</dbReference>
<dbReference type="GO" id="GO:0030942">
    <property type="term" value="F:endoplasmic reticulum signal peptide binding"/>
    <property type="evidence" value="ECO:0007669"/>
    <property type="project" value="TreeGrafter"/>
</dbReference>
<dbReference type="GO" id="GO:0005786">
    <property type="term" value="C:signal recognition particle, endoplasmic reticulum targeting"/>
    <property type="evidence" value="ECO:0007669"/>
    <property type="project" value="TreeGrafter"/>
</dbReference>
<feature type="non-terminal residue" evidence="4">
    <location>
        <position position="241"/>
    </location>
</feature>
<sequence length="241" mass="27316">MAFHNDLSDQISHSMQRMCKATVLDEITMKICLIKISRALLDADVATVLVNNMERNIQKYINTFLLDAKTEKSFSEESQQIQAWNCDYKRVQYMILEKATDSRKGSGKQPIQKLRLNFQRVMCRVAAFNELCKMLDPGKSELACYLGLNPAKVARQGIEKFRKENRDLIIVDTNSRHNHYSTSLFEEMSQIAKIMKPDVVLVMDSRIGQAASAQAFKESFHDGSVILTNIRGNTKATGALS</sequence>
<dbReference type="GO" id="GO:0005829">
    <property type="term" value="C:cytosol"/>
    <property type="evidence" value="ECO:0007669"/>
    <property type="project" value="TreeGrafter"/>
</dbReference>
<dbReference type="GO" id="GO:0003924">
    <property type="term" value="F:GTPase activity"/>
    <property type="evidence" value="ECO:0007669"/>
    <property type="project" value="InterPro"/>
</dbReference>
<dbReference type="Gramene" id="Al_scaffold_0001_4339">
    <property type="protein sequence ID" value="Al_scaffold_0001_4339"/>
    <property type="gene ID" value="Al_scaffold_0001_4339"/>
</dbReference>
<protein>
    <submittedName>
        <fullName evidence="4">Predicted protein</fullName>
    </submittedName>
</protein>
<dbReference type="Gene3D" id="3.40.50.300">
    <property type="entry name" value="P-loop containing nucleotide triphosphate hydrolases"/>
    <property type="match status" value="1"/>
</dbReference>
<dbReference type="InterPro" id="IPR036225">
    <property type="entry name" value="SRP/SRP_N"/>
</dbReference>
<keyword evidence="1" id="KW-0547">Nucleotide-binding</keyword>
<dbReference type="InterPro" id="IPR022941">
    <property type="entry name" value="SRP54"/>
</dbReference>
<organism evidence="5">
    <name type="scientific">Arabidopsis lyrata subsp. lyrata</name>
    <name type="common">Lyre-leaved rock-cress</name>
    <dbReference type="NCBI Taxonomy" id="81972"/>
    <lineage>
        <taxon>Eukaryota</taxon>
        <taxon>Viridiplantae</taxon>
        <taxon>Streptophyta</taxon>
        <taxon>Embryophyta</taxon>
        <taxon>Tracheophyta</taxon>
        <taxon>Spermatophyta</taxon>
        <taxon>Magnoliopsida</taxon>
        <taxon>eudicotyledons</taxon>
        <taxon>Gunneridae</taxon>
        <taxon>Pentapetalae</taxon>
        <taxon>rosids</taxon>
        <taxon>malvids</taxon>
        <taxon>Brassicales</taxon>
        <taxon>Brassicaceae</taxon>
        <taxon>Camelineae</taxon>
        <taxon>Arabidopsis</taxon>
    </lineage>
</organism>
<dbReference type="PANTHER" id="PTHR11564">
    <property type="entry name" value="SIGNAL RECOGNITION PARTICLE 54K PROTEIN SRP54"/>
    <property type="match status" value="1"/>
</dbReference>
<dbReference type="eggNOG" id="KOG0780">
    <property type="taxonomic scope" value="Eukaryota"/>
</dbReference>
<name>D7KF22_ARALL</name>
<dbReference type="SUPFAM" id="SSF47364">
    <property type="entry name" value="Domain of the SRP/SRP receptor G-proteins"/>
    <property type="match status" value="1"/>
</dbReference>
<feature type="domain" description="SRP54-type proteins GTP-binding" evidence="3">
    <location>
        <begin position="108"/>
        <end position="241"/>
    </location>
</feature>
<dbReference type="Gene3D" id="1.20.120.140">
    <property type="entry name" value="Signal recognition particle SRP54, nucleotide-binding domain"/>
    <property type="match status" value="1"/>
</dbReference>
<dbReference type="AlphaFoldDB" id="D7KF22"/>
<evidence type="ECO:0000256" key="1">
    <source>
        <dbReference type="ARBA" id="ARBA00022741"/>
    </source>
</evidence>
<dbReference type="SUPFAM" id="SSF52540">
    <property type="entry name" value="P-loop containing nucleoside triphosphate hydrolases"/>
    <property type="match status" value="1"/>
</dbReference>
<keyword evidence="5" id="KW-1185">Reference proteome</keyword>
<proteinExistence type="predicted"/>
<dbReference type="STRING" id="81972.D7KF22"/>
<dbReference type="InterPro" id="IPR000897">
    <property type="entry name" value="SRP54_GTPase_dom"/>
</dbReference>
<dbReference type="SMART" id="SM00962">
    <property type="entry name" value="SRP54"/>
    <property type="match status" value="1"/>
</dbReference>
<accession>D7KF22</accession>
<gene>
    <name evidence="4" type="ORF">ARALYDRAFT_682016</name>
</gene>
<dbReference type="InterPro" id="IPR027417">
    <property type="entry name" value="P-loop_NTPase"/>
</dbReference>